<evidence type="ECO:0000313" key="8">
    <source>
        <dbReference type="EMBL" id="ASO18054.1"/>
    </source>
</evidence>
<keyword evidence="3" id="KW-1003">Cell membrane</keyword>
<dbReference type="InterPro" id="IPR035906">
    <property type="entry name" value="MetI-like_sf"/>
</dbReference>
<dbReference type="Pfam" id="PF00528">
    <property type="entry name" value="BPD_transp_1"/>
    <property type="match status" value="1"/>
</dbReference>
<dbReference type="GO" id="GO:0005886">
    <property type="term" value="C:plasma membrane"/>
    <property type="evidence" value="ECO:0007669"/>
    <property type="project" value="UniProtKB-SubCell"/>
</dbReference>
<dbReference type="PROSITE" id="PS50928">
    <property type="entry name" value="ABC_TM1"/>
    <property type="match status" value="1"/>
</dbReference>
<feature type="transmembrane region" description="Helical" evidence="7">
    <location>
        <begin position="106"/>
        <end position="128"/>
    </location>
</feature>
<gene>
    <name evidence="8" type="primary">ycjP2</name>
    <name evidence="8" type="ORF">AHOG_01950</name>
</gene>
<dbReference type="OrthoDB" id="7314804at2"/>
<dbReference type="InterPro" id="IPR050901">
    <property type="entry name" value="BP-dep_ABC_trans_perm"/>
</dbReference>
<evidence type="ECO:0000256" key="3">
    <source>
        <dbReference type="ARBA" id="ARBA00022475"/>
    </source>
</evidence>
<dbReference type="InterPro" id="IPR000515">
    <property type="entry name" value="MetI-like"/>
</dbReference>
<dbReference type="GO" id="GO:0055085">
    <property type="term" value="P:transmembrane transport"/>
    <property type="evidence" value="ECO:0007669"/>
    <property type="project" value="InterPro"/>
</dbReference>
<dbReference type="PANTHER" id="PTHR32243">
    <property type="entry name" value="MALTOSE TRANSPORT SYSTEM PERMEASE-RELATED"/>
    <property type="match status" value="1"/>
</dbReference>
<sequence>MKPRKATRTWLSVLAVVIAVVYLFPVYWMVSSSVKPAGQITSLAYDLIPLGFTLDHYVTVLAESDFLIYLRNSLIVTLVAVFLSVIVGLVAALALSRFRFRGRKGFVLMVLIVQMAPFEALLIPMFLFMRDTNLLDTLPALILVYWVITMPFTLWTLRNFVNGIPIELEEAAMVDGCGRFQAFWKVTFPLLGPGLVACSVFAFITAWNEFLYALVLMPSGSGQTLPIFLQSFQSVFGTDWGATMATSTLFMLPVVAFFAIVQRNLVSGVTAGAVKG</sequence>
<dbReference type="SUPFAM" id="SSF161098">
    <property type="entry name" value="MetI-like"/>
    <property type="match status" value="1"/>
</dbReference>
<dbReference type="EMBL" id="CP022521">
    <property type="protein sequence ID" value="ASO18054.1"/>
    <property type="molecule type" value="Genomic_DNA"/>
</dbReference>
<keyword evidence="2 7" id="KW-0813">Transport</keyword>
<organism evidence="8 9">
    <name type="scientific">Actinoalloteichus hoggarensis</name>
    <dbReference type="NCBI Taxonomy" id="1470176"/>
    <lineage>
        <taxon>Bacteria</taxon>
        <taxon>Bacillati</taxon>
        <taxon>Actinomycetota</taxon>
        <taxon>Actinomycetes</taxon>
        <taxon>Pseudonocardiales</taxon>
        <taxon>Pseudonocardiaceae</taxon>
        <taxon>Actinoalloteichus</taxon>
    </lineage>
</organism>
<feature type="transmembrane region" description="Helical" evidence="7">
    <location>
        <begin position="241"/>
        <end position="261"/>
    </location>
</feature>
<proteinExistence type="inferred from homology"/>
<dbReference type="Proteomes" id="UP000204221">
    <property type="component" value="Chromosome"/>
</dbReference>
<dbReference type="CDD" id="cd06261">
    <property type="entry name" value="TM_PBP2"/>
    <property type="match status" value="1"/>
</dbReference>
<dbReference type="Gene3D" id="1.10.3720.10">
    <property type="entry name" value="MetI-like"/>
    <property type="match status" value="1"/>
</dbReference>
<dbReference type="KEGG" id="ahg:AHOG_01950"/>
<keyword evidence="4 7" id="KW-0812">Transmembrane</keyword>
<evidence type="ECO:0000256" key="7">
    <source>
        <dbReference type="RuleBase" id="RU363032"/>
    </source>
</evidence>
<dbReference type="PANTHER" id="PTHR32243:SF18">
    <property type="entry name" value="INNER MEMBRANE ABC TRANSPORTER PERMEASE PROTEIN YCJP"/>
    <property type="match status" value="1"/>
</dbReference>
<evidence type="ECO:0000256" key="2">
    <source>
        <dbReference type="ARBA" id="ARBA00022448"/>
    </source>
</evidence>
<feature type="transmembrane region" description="Helical" evidence="7">
    <location>
        <begin position="182"/>
        <end position="204"/>
    </location>
</feature>
<feature type="transmembrane region" description="Helical" evidence="7">
    <location>
        <begin position="140"/>
        <end position="161"/>
    </location>
</feature>
<reference evidence="8 9" key="1">
    <citation type="submission" date="2017-07" db="EMBL/GenBank/DDBJ databases">
        <title>Complete genome sequence of Actinoalloteichus hoggarensis DSM 45943, type strain of Actinoalloteichus hoggarensis.</title>
        <authorList>
            <person name="Ruckert C."/>
            <person name="Nouioui I."/>
            <person name="Willmese J."/>
            <person name="van Wezel G."/>
            <person name="Klenk H.-P."/>
            <person name="Kalinowski J."/>
            <person name="Zotchev S.B."/>
        </authorList>
    </citation>
    <scope>NUCLEOTIDE SEQUENCE [LARGE SCALE GENOMIC DNA]</scope>
    <source>
        <strain evidence="8 9">DSM 45943</strain>
    </source>
</reference>
<comment type="similarity">
    <text evidence="7">Belongs to the binding-protein-dependent transport system permease family.</text>
</comment>
<dbReference type="RefSeq" id="WP_093939831.1">
    <property type="nucleotide sequence ID" value="NZ_CP022521.1"/>
</dbReference>
<evidence type="ECO:0000256" key="1">
    <source>
        <dbReference type="ARBA" id="ARBA00004651"/>
    </source>
</evidence>
<evidence type="ECO:0000256" key="4">
    <source>
        <dbReference type="ARBA" id="ARBA00022692"/>
    </source>
</evidence>
<protein>
    <submittedName>
        <fullName evidence="8">Inner membrane ABC transporter permease protein YcjP</fullName>
    </submittedName>
</protein>
<keyword evidence="9" id="KW-1185">Reference proteome</keyword>
<accession>A0A221VX26</accession>
<feature type="transmembrane region" description="Helical" evidence="7">
    <location>
        <begin position="9"/>
        <end position="30"/>
    </location>
</feature>
<keyword evidence="6 7" id="KW-0472">Membrane</keyword>
<keyword evidence="5 7" id="KW-1133">Transmembrane helix</keyword>
<evidence type="ECO:0000256" key="6">
    <source>
        <dbReference type="ARBA" id="ARBA00023136"/>
    </source>
</evidence>
<evidence type="ECO:0000313" key="9">
    <source>
        <dbReference type="Proteomes" id="UP000204221"/>
    </source>
</evidence>
<name>A0A221VX26_9PSEU</name>
<comment type="subcellular location">
    <subcellularLocation>
        <location evidence="1 7">Cell membrane</location>
        <topology evidence="1 7">Multi-pass membrane protein</topology>
    </subcellularLocation>
</comment>
<evidence type="ECO:0000256" key="5">
    <source>
        <dbReference type="ARBA" id="ARBA00022989"/>
    </source>
</evidence>
<dbReference type="AlphaFoldDB" id="A0A221VX26"/>
<feature type="transmembrane region" description="Helical" evidence="7">
    <location>
        <begin position="74"/>
        <end position="94"/>
    </location>
</feature>